<reference evidence="2" key="2">
    <citation type="submission" date="2025-08" db="UniProtKB">
        <authorList>
            <consortium name="RefSeq"/>
        </authorList>
    </citation>
    <scope>IDENTIFICATION</scope>
    <source>
        <tissue evidence="2">Leaf</tissue>
    </source>
</reference>
<gene>
    <name evidence="2" type="primary">LOC104712480</name>
</gene>
<evidence type="ECO:0000313" key="2">
    <source>
        <dbReference type="RefSeq" id="XP_010427689.1"/>
    </source>
</evidence>
<dbReference type="PANTHER" id="PTHR33450">
    <property type="entry name" value="EMB|CAB67623.1-RELATED"/>
    <property type="match status" value="1"/>
</dbReference>
<dbReference type="PANTHER" id="PTHR33450:SF4">
    <property type="entry name" value="OS04G0665666 PROTEIN"/>
    <property type="match status" value="1"/>
</dbReference>
<sequence length="185" mass="21586">MQLKSSSTSSSSSSSSSSMKLKTLIQNLLTHPLYRFLRAVARAKSIFLEISKHNNNNNNKKRKLMMFFPTKASKNQRKIFFGSFRLHYNWCSSHVVPVPQPFPFPAVSDIKGEEDEDSQLSGYLEWLEHKKVEDAEEIRDVAAHDHEEDDIDRLADMFIANCHEKFLLEKVESYRRFQEMLERSL</sequence>
<keyword evidence="1" id="KW-1185">Reference proteome</keyword>
<accession>A0ABM0TKD8</accession>
<dbReference type="InterPro" id="IPR008480">
    <property type="entry name" value="DUF761_pln"/>
</dbReference>
<name>A0ABM0TKD8_CAMSA</name>
<organism evidence="1 2">
    <name type="scientific">Camelina sativa</name>
    <name type="common">False flax</name>
    <name type="synonym">Myagrum sativum</name>
    <dbReference type="NCBI Taxonomy" id="90675"/>
    <lineage>
        <taxon>Eukaryota</taxon>
        <taxon>Viridiplantae</taxon>
        <taxon>Streptophyta</taxon>
        <taxon>Embryophyta</taxon>
        <taxon>Tracheophyta</taxon>
        <taxon>Spermatophyta</taxon>
        <taxon>Magnoliopsida</taxon>
        <taxon>eudicotyledons</taxon>
        <taxon>Gunneridae</taxon>
        <taxon>Pentapetalae</taxon>
        <taxon>rosids</taxon>
        <taxon>malvids</taxon>
        <taxon>Brassicales</taxon>
        <taxon>Brassicaceae</taxon>
        <taxon>Camelineae</taxon>
        <taxon>Camelina</taxon>
    </lineage>
</organism>
<dbReference type="Pfam" id="PF05553">
    <property type="entry name" value="DUF761"/>
    <property type="match status" value="1"/>
</dbReference>
<dbReference type="RefSeq" id="XP_010427689.1">
    <property type="nucleotide sequence ID" value="XM_010429387.1"/>
</dbReference>
<protein>
    <submittedName>
        <fullName evidence="2">Uncharacterized protein LOC104712480</fullName>
    </submittedName>
</protein>
<reference evidence="1" key="1">
    <citation type="journal article" date="2014" name="Nat. Commun.">
        <title>The emerging biofuel crop Camelina sativa retains a highly undifferentiated hexaploid genome structure.</title>
        <authorList>
            <person name="Kagale S."/>
            <person name="Koh C."/>
            <person name="Nixon J."/>
            <person name="Bollina V."/>
            <person name="Clarke W.E."/>
            <person name="Tuteja R."/>
            <person name="Spillane C."/>
            <person name="Robinson S.J."/>
            <person name="Links M.G."/>
            <person name="Clarke C."/>
            <person name="Higgins E.E."/>
            <person name="Huebert T."/>
            <person name="Sharpe A.G."/>
            <person name="Parkin I.A."/>
        </authorList>
    </citation>
    <scope>NUCLEOTIDE SEQUENCE [LARGE SCALE GENOMIC DNA]</scope>
    <source>
        <strain evidence="1">cv. DH55</strain>
    </source>
</reference>
<dbReference type="GeneID" id="104712480"/>
<evidence type="ECO:0000313" key="1">
    <source>
        <dbReference type="Proteomes" id="UP000694864"/>
    </source>
</evidence>
<proteinExistence type="predicted"/>
<dbReference type="Proteomes" id="UP000694864">
    <property type="component" value="Chromosome 9"/>
</dbReference>